<evidence type="ECO:0000256" key="1">
    <source>
        <dbReference type="SAM" id="Phobius"/>
    </source>
</evidence>
<organism evidence="2 3">
    <name type="scientific">Maritalea mediterranea</name>
    <dbReference type="NCBI Taxonomy" id="2909667"/>
    <lineage>
        <taxon>Bacteria</taxon>
        <taxon>Pseudomonadati</taxon>
        <taxon>Pseudomonadota</taxon>
        <taxon>Alphaproteobacteria</taxon>
        <taxon>Hyphomicrobiales</taxon>
        <taxon>Devosiaceae</taxon>
        <taxon>Maritalea</taxon>
    </lineage>
</organism>
<keyword evidence="1" id="KW-1133">Transmembrane helix</keyword>
<sequence length="129" mass="14129">MTDEPDISPFSAGLRCRCPRCGDGKLLRGFLQVEDQCERCGLSFSFADSGDGPAVFIMMIVGFIIVGAALAVEVAFSPSVLMHLLLWIPATLLLSFALLRPLKGLMIALQYKNDAHEAKWADEENKPNE</sequence>
<evidence type="ECO:0000313" key="3">
    <source>
        <dbReference type="Proteomes" id="UP001201217"/>
    </source>
</evidence>
<evidence type="ECO:0000313" key="2">
    <source>
        <dbReference type="EMBL" id="MCF4097800.1"/>
    </source>
</evidence>
<dbReference type="Pfam" id="PF06170">
    <property type="entry name" value="DUF983"/>
    <property type="match status" value="1"/>
</dbReference>
<feature type="transmembrane region" description="Helical" evidence="1">
    <location>
        <begin position="54"/>
        <end position="74"/>
    </location>
</feature>
<dbReference type="Proteomes" id="UP001201217">
    <property type="component" value="Unassembled WGS sequence"/>
</dbReference>
<gene>
    <name evidence="2" type="ORF">L1I42_04790</name>
</gene>
<dbReference type="RefSeq" id="WP_236113346.1">
    <property type="nucleotide sequence ID" value="NZ_JAKGTI010000001.1"/>
</dbReference>
<protein>
    <submittedName>
        <fullName evidence="2">DUF983 domain-containing protein</fullName>
    </submittedName>
</protein>
<comment type="caution">
    <text evidence="2">The sequence shown here is derived from an EMBL/GenBank/DDBJ whole genome shotgun (WGS) entry which is preliminary data.</text>
</comment>
<accession>A0ABS9E7Q4</accession>
<dbReference type="InterPro" id="IPR009325">
    <property type="entry name" value="DUF983"/>
</dbReference>
<proteinExistence type="predicted"/>
<keyword evidence="1" id="KW-0472">Membrane</keyword>
<keyword evidence="3" id="KW-1185">Reference proteome</keyword>
<name>A0ABS9E7Q4_9HYPH</name>
<reference evidence="2 3" key="1">
    <citation type="submission" date="2022-01" db="EMBL/GenBank/DDBJ databases">
        <title>Maritalea mediterranea sp. nov., isolated from marine plastic residues from the Malva-rosa beach (Valencia, Spain).</title>
        <authorList>
            <person name="Vidal-Verdu A."/>
            <person name="Molina-Menor E."/>
            <person name="Pascual J."/>
            <person name="Pereto J."/>
            <person name="Porcar M."/>
        </authorList>
    </citation>
    <scope>NUCLEOTIDE SEQUENCE [LARGE SCALE GENOMIC DNA]</scope>
    <source>
        <strain evidence="2 3">P4.10X</strain>
    </source>
</reference>
<keyword evidence="1" id="KW-0812">Transmembrane</keyword>
<dbReference type="EMBL" id="JAKGTI010000001">
    <property type="protein sequence ID" value="MCF4097800.1"/>
    <property type="molecule type" value="Genomic_DNA"/>
</dbReference>
<feature type="transmembrane region" description="Helical" evidence="1">
    <location>
        <begin position="80"/>
        <end position="99"/>
    </location>
</feature>